<dbReference type="Proteomes" id="UP000799753">
    <property type="component" value="Unassembled WGS sequence"/>
</dbReference>
<name>A0A6A6SFD8_9PLEO</name>
<feature type="transmembrane region" description="Helical" evidence="2">
    <location>
        <begin position="554"/>
        <end position="575"/>
    </location>
</feature>
<keyword evidence="4" id="KW-1185">Reference proteome</keyword>
<evidence type="ECO:0000256" key="2">
    <source>
        <dbReference type="SAM" id="Phobius"/>
    </source>
</evidence>
<feature type="transmembrane region" description="Helical" evidence="2">
    <location>
        <begin position="52"/>
        <end position="72"/>
    </location>
</feature>
<feature type="transmembrane region" description="Helical" evidence="2">
    <location>
        <begin position="157"/>
        <end position="174"/>
    </location>
</feature>
<dbReference type="PANTHER" id="PTHR35041:SF3">
    <property type="entry name" value="FORMYLMETHIONINE DEFORMYLASE-LIKE PROTEIN"/>
    <property type="match status" value="1"/>
</dbReference>
<evidence type="ECO:0008006" key="5">
    <source>
        <dbReference type="Google" id="ProtNLM"/>
    </source>
</evidence>
<reference evidence="3" key="1">
    <citation type="journal article" date="2020" name="Stud. Mycol.">
        <title>101 Dothideomycetes genomes: a test case for predicting lifestyles and emergence of pathogens.</title>
        <authorList>
            <person name="Haridas S."/>
            <person name="Albert R."/>
            <person name="Binder M."/>
            <person name="Bloem J."/>
            <person name="Labutti K."/>
            <person name="Salamov A."/>
            <person name="Andreopoulos B."/>
            <person name="Baker S."/>
            <person name="Barry K."/>
            <person name="Bills G."/>
            <person name="Bluhm B."/>
            <person name="Cannon C."/>
            <person name="Castanera R."/>
            <person name="Culley D."/>
            <person name="Daum C."/>
            <person name="Ezra D."/>
            <person name="Gonzalez J."/>
            <person name="Henrissat B."/>
            <person name="Kuo A."/>
            <person name="Liang C."/>
            <person name="Lipzen A."/>
            <person name="Lutzoni F."/>
            <person name="Magnuson J."/>
            <person name="Mondo S."/>
            <person name="Nolan M."/>
            <person name="Ohm R."/>
            <person name="Pangilinan J."/>
            <person name="Park H.-J."/>
            <person name="Ramirez L."/>
            <person name="Alfaro M."/>
            <person name="Sun H."/>
            <person name="Tritt A."/>
            <person name="Yoshinaga Y."/>
            <person name="Zwiers L.-H."/>
            <person name="Turgeon B."/>
            <person name="Goodwin S."/>
            <person name="Spatafora J."/>
            <person name="Crous P."/>
            <person name="Grigoriev I."/>
        </authorList>
    </citation>
    <scope>NUCLEOTIDE SEQUENCE</scope>
    <source>
        <strain evidence="3">CBS 473.64</strain>
    </source>
</reference>
<feature type="region of interest" description="Disordered" evidence="1">
    <location>
        <begin position="670"/>
        <end position="697"/>
    </location>
</feature>
<sequence>MSSHIVLSDMSKPQQPSNSLYTVNSLSQYKTQDEAAQRLVDRRAGELAQWHIHWITPAMALALFVAGAIGSIGHHVFYTHLDGKPADEQLRMVRYGTALAFFVKSTLVGSVVTCYRQRIWRTFRKTAMTMSAIDSLFTATEAPAAFFNWEMIMAGKLATFMALCSWLIPLASVLSPSSLTSELREIATDGARCASVATLNFTREAKYDFRKEDSYAGASLAFWNTTDVKGETPGFFDYYDQPSKNGKRLAVTSIYLNKPATNPSASLNSCGERWNCTYDLTFEAPGYKCDDVASSSKPDAGDAPFNLSIMAPQGDMTYYASTDLNDYVSPQIDTGTNGEPKQKPPYPGELGVFQSEPVLWIGYSIKTSEPYDKDSPYREKWGNVHEPKIFKCVAHHTNYTFEMRYNDTQQSHKLKKRDFLYPVVDTQISPDPRNSSKFLASPASSWVSPRTDKEKYKITACYHSLGALLRNFLRGQIKKTQYLVTKSDISESRLMDPKTSYVVPNLKEEIQNVFEDILISLLSEPHLVVADTQNVPCVKSRSVNVFVYHREGLWIGYAFAVFAAFCFLLVGAWSIHQNGVASDTRFSRIMVTTRNPTLDQLSVGACLGGDPFPKELTRTKLRFGVLLEENPREGPLGVVEHCCFGSAGEVKEISKSGKYAGLKKYRDKLDAKREDGDVKEKAALLREDSEGESEGDR</sequence>
<organism evidence="3 4">
    <name type="scientific">Massarina eburnea CBS 473.64</name>
    <dbReference type="NCBI Taxonomy" id="1395130"/>
    <lineage>
        <taxon>Eukaryota</taxon>
        <taxon>Fungi</taxon>
        <taxon>Dikarya</taxon>
        <taxon>Ascomycota</taxon>
        <taxon>Pezizomycotina</taxon>
        <taxon>Dothideomycetes</taxon>
        <taxon>Pleosporomycetidae</taxon>
        <taxon>Pleosporales</taxon>
        <taxon>Massarineae</taxon>
        <taxon>Massarinaceae</taxon>
        <taxon>Massarina</taxon>
    </lineage>
</organism>
<dbReference type="OrthoDB" id="5340195at2759"/>
<proteinExistence type="predicted"/>
<evidence type="ECO:0000256" key="1">
    <source>
        <dbReference type="SAM" id="MobiDB-lite"/>
    </source>
</evidence>
<protein>
    <recommendedName>
        <fullName evidence="5">Formylmethionine deformylase-like protein</fullName>
    </recommendedName>
</protein>
<gene>
    <name evidence="3" type="ORF">P280DRAFT_495422</name>
</gene>
<evidence type="ECO:0000313" key="3">
    <source>
        <dbReference type="EMBL" id="KAF2645611.1"/>
    </source>
</evidence>
<keyword evidence="2" id="KW-0472">Membrane</keyword>
<dbReference type="PANTHER" id="PTHR35041">
    <property type="entry name" value="MEDIATOR OF RNA POLYMERASE II TRANSCRIPTION SUBUNIT 1"/>
    <property type="match status" value="1"/>
</dbReference>
<dbReference type="EMBL" id="MU006777">
    <property type="protein sequence ID" value="KAF2645611.1"/>
    <property type="molecule type" value="Genomic_DNA"/>
</dbReference>
<accession>A0A6A6SFD8</accession>
<dbReference type="AlphaFoldDB" id="A0A6A6SFD8"/>
<keyword evidence="2" id="KW-1133">Transmembrane helix</keyword>
<keyword evidence="2" id="KW-0812">Transmembrane</keyword>
<feature type="transmembrane region" description="Helical" evidence="2">
    <location>
        <begin position="92"/>
        <end position="115"/>
    </location>
</feature>
<evidence type="ECO:0000313" key="4">
    <source>
        <dbReference type="Proteomes" id="UP000799753"/>
    </source>
</evidence>